<evidence type="ECO:0000313" key="5">
    <source>
        <dbReference type="EMBL" id="VAX08992.1"/>
    </source>
</evidence>
<dbReference type="Pfam" id="PF01416">
    <property type="entry name" value="PseudoU_synth_1"/>
    <property type="match status" value="2"/>
</dbReference>
<evidence type="ECO:0000259" key="4">
    <source>
        <dbReference type="Pfam" id="PF01416"/>
    </source>
</evidence>
<accession>A0A3B1AYU1</accession>
<keyword evidence="3 5" id="KW-0413">Isomerase</keyword>
<gene>
    <name evidence="5" type="ORF">MNBD_GAMMA26-2235</name>
</gene>
<reference evidence="5" key="1">
    <citation type="submission" date="2018-06" db="EMBL/GenBank/DDBJ databases">
        <authorList>
            <person name="Zhirakovskaya E."/>
        </authorList>
    </citation>
    <scope>NUCLEOTIDE SEQUENCE</scope>
</reference>
<feature type="domain" description="Pseudouridine synthase I TruA alpha/beta" evidence="4">
    <location>
        <begin position="144"/>
        <end position="246"/>
    </location>
</feature>
<keyword evidence="2" id="KW-0819">tRNA processing</keyword>
<dbReference type="InterPro" id="IPR001406">
    <property type="entry name" value="PsdUridine_synth_TruA"/>
</dbReference>
<sequence length="257" mass="28806">MSRITLGVEYDGAGFCGWQIQQPDIRTVQGVLEQALSRVANGSVRVHCAGRTDTGVHGVGQVVHFDTEAQRSSRSWVLGANSNLPFDVNVNWAKLTADPFHARFSAISRAYRYVILNRQTRSSLQRKHAVWIHHPLDADCMHEAAQQLVGTHDFSSYRALGCQAHSPVRTIDHLDVRRQGDRIIIKVGAEAFLHHMVRNIAGVLMAIGRGDQDVNWAYEVLQRRDRTQGGVTAPPEGLYLMHVGYPEHFEIPEPPEY</sequence>
<dbReference type="InterPro" id="IPR020095">
    <property type="entry name" value="PsdUridine_synth_TruA_C"/>
</dbReference>
<dbReference type="HAMAP" id="MF_00171">
    <property type="entry name" value="TruA"/>
    <property type="match status" value="1"/>
</dbReference>
<name>A0A3B1AYU1_9ZZZZ</name>
<dbReference type="InterPro" id="IPR020094">
    <property type="entry name" value="TruA/RsuA/RluB/E/F_N"/>
</dbReference>
<evidence type="ECO:0000256" key="1">
    <source>
        <dbReference type="ARBA" id="ARBA00009375"/>
    </source>
</evidence>
<dbReference type="PANTHER" id="PTHR11142">
    <property type="entry name" value="PSEUDOURIDYLATE SYNTHASE"/>
    <property type="match status" value="1"/>
</dbReference>
<dbReference type="GO" id="GO:0003723">
    <property type="term" value="F:RNA binding"/>
    <property type="evidence" value="ECO:0007669"/>
    <property type="project" value="InterPro"/>
</dbReference>
<dbReference type="Gene3D" id="3.30.70.660">
    <property type="entry name" value="Pseudouridine synthase I, catalytic domain, C-terminal subdomain"/>
    <property type="match status" value="1"/>
</dbReference>
<dbReference type="NCBIfam" id="TIGR00071">
    <property type="entry name" value="hisT_truA"/>
    <property type="match status" value="1"/>
</dbReference>
<organism evidence="5">
    <name type="scientific">hydrothermal vent metagenome</name>
    <dbReference type="NCBI Taxonomy" id="652676"/>
    <lineage>
        <taxon>unclassified sequences</taxon>
        <taxon>metagenomes</taxon>
        <taxon>ecological metagenomes</taxon>
    </lineage>
</organism>
<dbReference type="SUPFAM" id="SSF55120">
    <property type="entry name" value="Pseudouridine synthase"/>
    <property type="match status" value="1"/>
</dbReference>
<dbReference type="InterPro" id="IPR020103">
    <property type="entry name" value="PsdUridine_synth_cat_dom_sf"/>
</dbReference>
<dbReference type="FunFam" id="3.30.70.580:FF:000001">
    <property type="entry name" value="tRNA pseudouridine synthase A"/>
    <property type="match status" value="1"/>
</dbReference>
<dbReference type="GO" id="GO:0031119">
    <property type="term" value="P:tRNA pseudouridine synthesis"/>
    <property type="evidence" value="ECO:0007669"/>
    <property type="project" value="TreeGrafter"/>
</dbReference>
<dbReference type="EMBL" id="UOFX01000044">
    <property type="protein sequence ID" value="VAX08992.1"/>
    <property type="molecule type" value="Genomic_DNA"/>
</dbReference>
<dbReference type="AlphaFoldDB" id="A0A3B1AYU1"/>
<evidence type="ECO:0000256" key="2">
    <source>
        <dbReference type="ARBA" id="ARBA00022694"/>
    </source>
</evidence>
<protein>
    <submittedName>
        <fullName evidence="5">tRNA pseudouridine(38-40) synthase</fullName>
        <ecNumber evidence="5">5.4.99.12</ecNumber>
    </submittedName>
</protein>
<comment type="similarity">
    <text evidence="1">Belongs to the tRNA pseudouridine synthase TruA family.</text>
</comment>
<dbReference type="InterPro" id="IPR020097">
    <property type="entry name" value="PsdUridine_synth_TruA_a/b_dom"/>
</dbReference>
<dbReference type="PIRSF" id="PIRSF001430">
    <property type="entry name" value="tRNA_psdUrid_synth"/>
    <property type="match status" value="1"/>
</dbReference>
<dbReference type="PANTHER" id="PTHR11142:SF0">
    <property type="entry name" value="TRNA PSEUDOURIDINE SYNTHASE-LIKE 1"/>
    <property type="match status" value="1"/>
</dbReference>
<dbReference type="Gene3D" id="3.30.70.580">
    <property type="entry name" value="Pseudouridine synthase I, catalytic domain, N-terminal subdomain"/>
    <property type="match status" value="1"/>
</dbReference>
<proteinExistence type="inferred from homology"/>
<feature type="domain" description="Pseudouridine synthase I TruA alpha/beta" evidence="4">
    <location>
        <begin position="9"/>
        <end position="104"/>
    </location>
</feature>
<dbReference type="GO" id="GO:0160147">
    <property type="term" value="F:tRNA pseudouridine(38-40) synthase activity"/>
    <property type="evidence" value="ECO:0007669"/>
    <property type="project" value="UniProtKB-EC"/>
</dbReference>
<dbReference type="EC" id="5.4.99.12" evidence="5"/>
<dbReference type="CDD" id="cd02570">
    <property type="entry name" value="PseudoU_synth_EcTruA"/>
    <property type="match status" value="1"/>
</dbReference>
<evidence type="ECO:0000256" key="3">
    <source>
        <dbReference type="ARBA" id="ARBA00023235"/>
    </source>
</evidence>